<dbReference type="OrthoDB" id="275301at2759"/>
<evidence type="ECO:0000313" key="3">
    <source>
        <dbReference type="RefSeq" id="XP_041437716.1"/>
    </source>
</evidence>
<proteinExistence type="predicted"/>
<dbReference type="InterPro" id="IPR013761">
    <property type="entry name" value="SAM/pointed_sf"/>
</dbReference>
<protein>
    <submittedName>
        <fullName evidence="2 3">Mitogen-activated protein kinase kinase kinase 5-like isoform X1</fullName>
    </submittedName>
</protein>
<gene>
    <name evidence="2 3" type="primary">LOC121399878</name>
</gene>
<evidence type="ECO:0000313" key="1">
    <source>
        <dbReference type="Proteomes" id="UP000186698"/>
    </source>
</evidence>
<dbReference type="RefSeq" id="XP_041437715.1">
    <property type="nucleotide sequence ID" value="XM_041581781.1"/>
</dbReference>
<evidence type="ECO:0000313" key="2">
    <source>
        <dbReference type="RefSeq" id="XP_041437715.1"/>
    </source>
</evidence>
<keyword evidence="1" id="KW-1185">Reference proteome</keyword>
<name>A0A8J1M9I8_XENLA</name>
<dbReference type="Gene3D" id="1.10.150.50">
    <property type="entry name" value="Transcription Factor, Ets-1"/>
    <property type="match status" value="1"/>
</dbReference>
<dbReference type="AlphaFoldDB" id="A0A8J1M9I8"/>
<reference evidence="2 3" key="1">
    <citation type="submission" date="2025-04" db="UniProtKB">
        <authorList>
            <consortium name="RefSeq"/>
        </authorList>
    </citation>
    <scope>IDENTIFICATION</scope>
    <source>
        <strain evidence="2 3">J_2021</strain>
        <tissue evidence="2 3">Erythrocytes</tissue>
    </source>
</reference>
<dbReference type="KEGG" id="xla:121399878"/>
<dbReference type="GeneID" id="121399878"/>
<sequence length="87" mass="9904">MSGNTDIPQTPVPYVSHDNPTDQELVNWLRELGATDDAVNQFVEEEYTLYNVLHDITKDDLKSLRLRGGELCRIWKAVQARICGKTT</sequence>
<accession>A0A8J1M9I8</accession>
<dbReference type="Proteomes" id="UP000186698">
    <property type="component" value="Chromosome 2L"/>
</dbReference>
<organism evidence="1 2">
    <name type="scientific">Xenopus laevis</name>
    <name type="common">African clawed frog</name>
    <dbReference type="NCBI Taxonomy" id="8355"/>
    <lineage>
        <taxon>Eukaryota</taxon>
        <taxon>Metazoa</taxon>
        <taxon>Chordata</taxon>
        <taxon>Craniata</taxon>
        <taxon>Vertebrata</taxon>
        <taxon>Euteleostomi</taxon>
        <taxon>Amphibia</taxon>
        <taxon>Batrachia</taxon>
        <taxon>Anura</taxon>
        <taxon>Pipoidea</taxon>
        <taxon>Pipidae</taxon>
        <taxon>Xenopodinae</taxon>
        <taxon>Xenopus</taxon>
        <taxon>Xenopus</taxon>
    </lineage>
</organism>
<dbReference type="RefSeq" id="XP_041437716.1">
    <property type="nucleotide sequence ID" value="XM_041581782.1"/>
</dbReference>
<dbReference type="SUPFAM" id="SSF47769">
    <property type="entry name" value="SAM/Pointed domain"/>
    <property type="match status" value="1"/>
</dbReference>